<protein>
    <submittedName>
        <fullName evidence="3">Uncharacterized protein</fullName>
    </submittedName>
</protein>
<sequence length="155" mass="17866">MTADETAHVVMLLVFLAHCFVLDENCPLRCWQKYIFRKYCTLKVLDAATFRIFQMRDFRLRVSELPMCSSWRGVWAVQERLPSRAEAPRQQGLQRQGAPQWGARGPAHERPPPGARYPADERPPGRNRGRADVSWPPFSACTSTRRELLEASDCY</sequence>
<proteinExistence type="predicted"/>
<feature type="chain" id="PRO_5047278147" evidence="2">
    <location>
        <begin position="20"/>
        <end position="155"/>
    </location>
</feature>
<evidence type="ECO:0000313" key="3">
    <source>
        <dbReference type="EMBL" id="CAK0821638.1"/>
    </source>
</evidence>
<evidence type="ECO:0000256" key="2">
    <source>
        <dbReference type="SAM" id="SignalP"/>
    </source>
</evidence>
<feature type="signal peptide" evidence="2">
    <location>
        <begin position="1"/>
        <end position="19"/>
    </location>
</feature>
<keyword evidence="2" id="KW-0732">Signal</keyword>
<dbReference type="Proteomes" id="UP001189429">
    <property type="component" value="Unassembled WGS sequence"/>
</dbReference>
<reference evidence="3" key="1">
    <citation type="submission" date="2023-10" db="EMBL/GenBank/DDBJ databases">
        <authorList>
            <person name="Chen Y."/>
            <person name="Shah S."/>
            <person name="Dougan E. K."/>
            <person name="Thang M."/>
            <person name="Chan C."/>
        </authorList>
    </citation>
    <scope>NUCLEOTIDE SEQUENCE [LARGE SCALE GENOMIC DNA]</scope>
</reference>
<keyword evidence="4" id="KW-1185">Reference proteome</keyword>
<organism evidence="3 4">
    <name type="scientific">Prorocentrum cordatum</name>
    <dbReference type="NCBI Taxonomy" id="2364126"/>
    <lineage>
        <taxon>Eukaryota</taxon>
        <taxon>Sar</taxon>
        <taxon>Alveolata</taxon>
        <taxon>Dinophyceae</taxon>
        <taxon>Prorocentrales</taxon>
        <taxon>Prorocentraceae</taxon>
        <taxon>Prorocentrum</taxon>
    </lineage>
</organism>
<gene>
    <name evidence="3" type="ORF">PCOR1329_LOCUS22863</name>
</gene>
<feature type="region of interest" description="Disordered" evidence="1">
    <location>
        <begin position="84"/>
        <end position="138"/>
    </location>
</feature>
<name>A0ABN9RQW5_9DINO</name>
<dbReference type="EMBL" id="CAUYUJ010007680">
    <property type="protein sequence ID" value="CAK0821638.1"/>
    <property type="molecule type" value="Genomic_DNA"/>
</dbReference>
<evidence type="ECO:0000256" key="1">
    <source>
        <dbReference type="SAM" id="MobiDB-lite"/>
    </source>
</evidence>
<comment type="caution">
    <text evidence="3">The sequence shown here is derived from an EMBL/GenBank/DDBJ whole genome shotgun (WGS) entry which is preliminary data.</text>
</comment>
<accession>A0ABN9RQW5</accession>
<evidence type="ECO:0000313" key="4">
    <source>
        <dbReference type="Proteomes" id="UP001189429"/>
    </source>
</evidence>